<sequence>MKKILPSLIFCVFVLISCNKYRLSDTSWLVTKSYPIPADNENSILDGTIFHFKNNSVVISDIYLNESEDFKFKISKNQITIDNSTNLKIVKEYSDSIIVDYKNEARIKLIKLQGQSAELIDLRTNNWKLMFDNSKYYEFNSKLILTDSTFFKEPNSKMALKKNLNKDRFDRLVEKWNFKNINGSYVFAITNGQAFDSFFKVSGTPQDSILNVECLNCNDIIKAKLIKEKNLTEIERNKILSKLSDSKWKVSQIIDLDTISVSNITDSGFIPYNSLIEKQLTFEFLNDKSYLIQGKKSTKISGNWRLSSSGNEIILSDGKSVSDYIDILSIENDFIEIGNLNWFSLNDSYQELEIYYKLRLRNNGG</sequence>
<dbReference type="EMBL" id="JAVRBG010000021">
    <property type="protein sequence ID" value="MDT0295827.1"/>
    <property type="molecule type" value="Genomic_DNA"/>
</dbReference>
<dbReference type="PROSITE" id="PS51257">
    <property type="entry name" value="PROKAR_LIPOPROTEIN"/>
    <property type="match status" value="1"/>
</dbReference>
<comment type="caution">
    <text evidence="1">The sequence shown here is derived from an EMBL/GenBank/DDBJ whole genome shotgun (WGS) entry which is preliminary data.</text>
</comment>
<dbReference type="Proteomes" id="UP001182991">
    <property type="component" value="Unassembled WGS sequence"/>
</dbReference>
<gene>
    <name evidence="1" type="ORF">RLT85_14435</name>
</gene>
<name>A0ABU2KMC7_9FLAO</name>
<keyword evidence="2" id="KW-1185">Reference proteome</keyword>
<accession>A0ABU2KMC7</accession>
<reference evidence="2" key="1">
    <citation type="submission" date="2023-07" db="EMBL/GenBank/DDBJ databases">
        <title>Isolating and identifying novel microbial strains from the Mariana Trench.</title>
        <authorList>
            <person name="Fu H."/>
        </authorList>
    </citation>
    <scope>NUCLEOTIDE SEQUENCE [LARGE SCALE GENOMIC DNA]</scope>
    <source>
        <strain evidence="2">T-y2</strain>
    </source>
</reference>
<dbReference type="RefSeq" id="WP_311402755.1">
    <property type="nucleotide sequence ID" value="NZ_JAVRBG010000021.1"/>
</dbReference>
<proteinExistence type="predicted"/>
<evidence type="ECO:0000313" key="2">
    <source>
        <dbReference type="Proteomes" id="UP001182991"/>
    </source>
</evidence>
<protein>
    <recommendedName>
        <fullName evidence="3">Lipoprotein</fullName>
    </recommendedName>
</protein>
<evidence type="ECO:0008006" key="3">
    <source>
        <dbReference type="Google" id="ProtNLM"/>
    </source>
</evidence>
<evidence type="ECO:0000313" key="1">
    <source>
        <dbReference type="EMBL" id="MDT0295827.1"/>
    </source>
</evidence>
<organism evidence="1 2">
    <name type="scientific">Mesonia ostreae</name>
    <dbReference type="NCBI Taxonomy" id="861110"/>
    <lineage>
        <taxon>Bacteria</taxon>
        <taxon>Pseudomonadati</taxon>
        <taxon>Bacteroidota</taxon>
        <taxon>Flavobacteriia</taxon>
        <taxon>Flavobacteriales</taxon>
        <taxon>Flavobacteriaceae</taxon>
        <taxon>Mesonia</taxon>
    </lineage>
</organism>